<feature type="compositionally biased region" description="Low complexity" evidence="1">
    <location>
        <begin position="24"/>
        <end position="46"/>
    </location>
</feature>
<organism evidence="2 3">
    <name type="scientific">Sphingobacterium daejeonense</name>
    <dbReference type="NCBI Taxonomy" id="371142"/>
    <lineage>
        <taxon>Bacteria</taxon>
        <taxon>Pseudomonadati</taxon>
        <taxon>Bacteroidota</taxon>
        <taxon>Sphingobacteriia</taxon>
        <taxon>Sphingobacteriales</taxon>
        <taxon>Sphingobacteriaceae</taxon>
        <taxon>Sphingobacterium</taxon>
    </lineage>
</organism>
<evidence type="ECO:0000256" key="1">
    <source>
        <dbReference type="SAM" id="MobiDB-lite"/>
    </source>
</evidence>
<accession>A0ABW3RNX1</accession>
<reference evidence="3" key="1">
    <citation type="journal article" date="2019" name="Int. J. Syst. Evol. Microbiol.">
        <title>The Global Catalogue of Microorganisms (GCM) 10K type strain sequencing project: providing services to taxonomists for standard genome sequencing and annotation.</title>
        <authorList>
            <consortium name="The Broad Institute Genomics Platform"/>
            <consortium name="The Broad Institute Genome Sequencing Center for Infectious Disease"/>
            <person name="Wu L."/>
            <person name="Ma J."/>
        </authorList>
    </citation>
    <scope>NUCLEOTIDE SEQUENCE [LARGE SCALE GENOMIC DNA]</scope>
    <source>
        <strain evidence="3">CCUG 52468</strain>
    </source>
</reference>
<feature type="region of interest" description="Disordered" evidence="1">
    <location>
        <begin position="24"/>
        <end position="61"/>
    </location>
</feature>
<comment type="caution">
    <text evidence="2">The sequence shown here is derived from an EMBL/GenBank/DDBJ whole genome shotgun (WGS) entry which is preliminary data.</text>
</comment>
<feature type="compositionally biased region" description="Polar residues" evidence="1">
    <location>
        <begin position="49"/>
        <end position="61"/>
    </location>
</feature>
<protein>
    <recommendedName>
        <fullName evidence="4">Collagen triple helix repeat (20 copies)</fullName>
    </recommendedName>
</protein>
<proteinExistence type="predicted"/>
<keyword evidence="3" id="KW-1185">Reference proteome</keyword>
<evidence type="ECO:0000313" key="3">
    <source>
        <dbReference type="Proteomes" id="UP001597205"/>
    </source>
</evidence>
<dbReference type="RefSeq" id="WP_380897926.1">
    <property type="nucleotide sequence ID" value="NZ_JBHTKY010000026.1"/>
</dbReference>
<sequence>MKKIFNALVLSGLLFLNSCEKEGAQGPQGIQGEQGQQGAQGQQGIKGENGNTILNGTTDPSNSLGKDGDFYININTKKLFGPKKAGNWGAGIELNGKDGANGTNGANGINGNTILSGYTVPSSNLGRIGDFYIDLLKMDFFGPKSSSGWGTPISLKGQSSLQKRILIKENFDYSRYCDACTSYSTTWRQGYSNFSATSADVFINVGDIKEYYNNGIVTYEARINKGEWFVLDPSYKKEIVKQFQVSDREYMMMFTPSMITYYQNSGKLFIGSVRDISIPGVYSKSQLMSILDSELKVDIRITLLPRESVEYLSRNYPNQKVDNFFVSKYLKINN</sequence>
<dbReference type="Gene3D" id="1.20.5.320">
    <property type="entry name" value="6-Phosphogluconate Dehydrogenase, domain 3"/>
    <property type="match status" value="1"/>
</dbReference>
<dbReference type="Proteomes" id="UP001597205">
    <property type="component" value="Unassembled WGS sequence"/>
</dbReference>
<dbReference type="EMBL" id="JBHTKY010000026">
    <property type="protein sequence ID" value="MFD1166920.1"/>
    <property type="molecule type" value="Genomic_DNA"/>
</dbReference>
<gene>
    <name evidence="2" type="ORF">ACFQ2C_15030</name>
</gene>
<name>A0ABW3RNX1_9SPHI</name>
<evidence type="ECO:0008006" key="4">
    <source>
        <dbReference type="Google" id="ProtNLM"/>
    </source>
</evidence>
<evidence type="ECO:0000313" key="2">
    <source>
        <dbReference type="EMBL" id="MFD1166920.1"/>
    </source>
</evidence>